<evidence type="ECO:0000256" key="2">
    <source>
        <dbReference type="ARBA" id="ARBA00022777"/>
    </source>
</evidence>
<dbReference type="EMBL" id="CCKQ01019425">
    <property type="protein sequence ID" value="CDW91440.1"/>
    <property type="molecule type" value="Genomic_DNA"/>
</dbReference>
<dbReference type="Gene3D" id="3.40.367.20">
    <property type="match status" value="1"/>
</dbReference>
<keyword evidence="2 3" id="KW-0418">Kinase</keyword>
<organism evidence="3 4">
    <name type="scientific">Stylonychia lemnae</name>
    <name type="common">Ciliate</name>
    <dbReference type="NCBI Taxonomy" id="5949"/>
    <lineage>
        <taxon>Eukaryota</taxon>
        <taxon>Sar</taxon>
        <taxon>Alveolata</taxon>
        <taxon>Ciliophora</taxon>
        <taxon>Intramacronucleata</taxon>
        <taxon>Spirotrichea</taxon>
        <taxon>Stichotrichia</taxon>
        <taxon>Sporadotrichida</taxon>
        <taxon>Oxytrichidae</taxon>
        <taxon>Stylonychinae</taxon>
        <taxon>Stylonychia</taxon>
    </lineage>
</organism>
<dbReference type="PANTHER" id="PTHR47363:SF1">
    <property type="entry name" value="GLUCOKINASE"/>
    <property type="match status" value="1"/>
</dbReference>
<dbReference type="GO" id="GO:0004340">
    <property type="term" value="F:glucokinase activity"/>
    <property type="evidence" value="ECO:0007669"/>
    <property type="project" value="InterPro"/>
</dbReference>
<evidence type="ECO:0000313" key="4">
    <source>
        <dbReference type="Proteomes" id="UP000039865"/>
    </source>
</evidence>
<name>A0A078BA88_STYLE</name>
<dbReference type="GO" id="GO:0005524">
    <property type="term" value="F:ATP binding"/>
    <property type="evidence" value="ECO:0007669"/>
    <property type="project" value="InterPro"/>
</dbReference>
<dbReference type="InterPro" id="IPR003836">
    <property type="entry name" value="Glucokinase"/>
</dbReference>
<evidence type="ECO:0000256" key="1">
    <source>
        <dbReference type="ARBA" id="ARBA00022679"/>
    </source>
</evidence>
<dbReference type="GO" id="GO:0005536">
    <property type="term" value="F:D-glucose binding"/>
    <property type="evidence" value="ECO:0007669"/>
    <property type="project" value="InterPro"/>
</dbReference>
<sequence length="369" mass="41594">MEKNQPIGEQAGDIYILSGDLGGTNIRLSLLKITDASFEKVHFKHLLTKNTRALAVELNEFLDEIPVNRELVRVGIISIAAPVFDDGICPLMIDAIHWGEIREKDIQEATGIKVIRLLNDAVAQGYGTLNIPQELTRCIYDPSDNGVTELPADKIRLIYSVGTGLGFCMMSRPDESVPYYHYPSELGAIPLPLHNQNDRAFYKFLTDKDKKNIFQPSLSVLSGGCGLLYLLEFLLTRDEESQKKYSNCPILVENKLEDIQPRMVCDYAKNMNDELCIEVLKYFLDHNAKTISDQICLYLPLGGIFLSESVIQGMEFMFDRPDDKKHFIDVVQNIGAIEDLVKKIKITLITAKDLAIRGCVNFGRQNKVF</sequence>
<dbReference type="InParanoid" id="A0A078BA88"/>
<accession>A0A078BA88</accession>
<dbReference type="GO" id="GO:0006096">
    <property type="term" value="P:glycolytic process"/>
    <property type="evidence" value="ECO:0007669"/>
    <property type="project" value="InterPro"/>
</dbReference>
<gene>
    <name evidence="3" type="primary">Contig8571.g9144</name>
    <name evidence="3" type="ORF">STYLEM_20595</name>
</gene>
<keyword evidence="4" id="KW-1185">Reference proteome</keyword>
<dbReference type="AlphaFoldDB" id="A0A078BA88"/>
<dbReference type="OrthoDB" id="10251652at2759"/>
<dbReference type="Pfam" id="PF02685">
    <property type="entry name" value="Glucokinase"/>
    <property type="match status" value="1"/>
</dbReference>
<reference evidence="3 4" key="1">
    <citation type="submission" date="2014-06" db="EMBL/GenBank/DDBJ databases">
        <authorList>
            <person name="Swart Estienne"/>
        </authorList>
    </citation>
    <scope>NUCLEOTIDE SEQUENCE [LARGE SCALE GENOMIC DNA]</scope>
    <source>
        <strain evidence="3 4">130c</strain>
    </source>
</reference>
<dbReference type="Proteomes" id="UP000039865">
    <property type="component" value="Unassembled WGS sequence"/>
</dbReference>
<dbReference type="Gene3D" id="3.30.420.40">
    <property type="match status" value="1"/>
</dbReference>
<proteinExistence type="predicted"/>
<dbReference type="SUPFAM" id="SSF53067">
    <property type="entry name" value="Actin-like ATPase domain"/>
    <property type="match status" value="1"/>
</dbReference>
<evidence type="ECO:0000313" key="3">
    <source>
        <dbReference type="EMBL" id="CDW91440.1"/>
    </source>
</evidence>
<protein>
    <submittedName>
        <fullName evidence="3">Glucokinase</fullName>
    </submittedName>
</protein>
<keyword evidence="1" id="KW-0808">Transferase</keyword>
<dbReference type="PANTHER" id="PTHR47363">
    <property type="entry name" value="GLUCOKINASE"/>
    <property type="match status" value="1"/>
</dbReference>
<dbReference type="InterPro" id="IPR043129">
    <property type="entry name" value="ATPase_NBD"/>
</dbReference>